<evidence type="ECO:0000313" key="2">
    <source>
        <dbReference type="EMBL" id="CAA9568111.1"/>
    </source>
</evidence>
<feature type="domain" description="Putative restriction endonuclease" evidence="1">
    <location>
        <begin position="30"/>
        <end position="191"/>
    </location>
</feature>
<protein>
    <recommendedName>
        <fullName evidence="1">Putative restriction endonuclease domain-containing protein</fullName>
    </recommendedName>
</protein>
<dbReference type="CDD" id="cd06260">
    <property type="entry name" value="DUF820-like"/>
    <property type="match status" value="1"/>
</dbReference>
<dbReference type="Gene3D" id="3.90.1570.10">
    <property type="entry name" value="tt1808, chain A"/>
    <property type="match status" value="1"/>
</dbReference>
<dbReference type="AlphaFoldDB" id="A0A6J4V6X7"/>
<proteinExistence type="predicted"/>
<evidence type="ECO:0000259" key="1">
    <source>
        <dbReference type="Pfam" id="PF05685"/>
    </source>
</evidence>
<dbReference type="EMBL" id="CADCWN010000128">
    <property type="protein sequence ID" value="CAA9568111.1"/>
    <property type="molecule type" value="Genomic_DNA"/>
</dbReference>
<sequence>MVAAPERIVMLPDREQILQLSYAEFVARVDGGVHAEWVDGEAIVFMSPKERHQALVFFLSLLVGNFVLWLDRGIVRTAPYEMRILPDGPAREPDILFVAREHLERITDDGLVGPADLVIEVVSEESFKRDRDTKFYEYEAGGVPEYWFLDPRPHRERAEFYRLDAAGRYVPILPDAHGRYHSVALPSFWLDPKWLWQSPHPNPLLLLAEIAPQAIRLSRPPEQ</sequence>
<dbReference type="InterPro" id="IPR011335">
    <property type="entry name" value="Restrct_endonuc-II-like"/>
</dbReference>
<dbReference type="Pfam" id="PF05685">
    <property type="entry name" value="Uma2"/>
    <property type="match status" value="1"/>
</dbReference>
<dbReference type="InterPro" id="IPR012296">
    <property type="entry name" value="Nuclease_put_TT1808"/>
</dbReference>
<dbReference type="InterPro" id="IPR008538">
    <property type="entry name" value="Uma2"/>
</dbReference>
<gene>
    <name evidence="2" type="ORF">AVDCRST_MAG18-1672</name>
</gene>
<organism evidence="2">
    <name type="scientific">uncultured Thermomicrobiales bacterium</name>
    <dbReference type="NCBI Taxonomy" id="1645740"/>
    <lineage>
        <taxon>Bacteria</taxon>
        <taxon>Pseudomonadati</taxon>
        <taxon>Thermomicrobiota</taxon>
        <taxon>Thermomicrobia</taxon>
        <taxon>Thermomicrobiales</taxon>
        <taxon>environmental samples</taxon>
    </lineage>
</organism>
<name>A0A6J4V6X7_9BACT</name>
<reference evidence="2" key="1">
    <citation type="submission" date="2020-02" db="EMBL/GenBank/DDBJ databases">
        <authorList>
            <person name="Meier V. D."/>
        </authorList>
    </citation>
    <scope>NUCLEOTIDE SEQUENCE</scope>
    <source>
        <strain evidence="2">AVDCRST_MAG18</strain>
    </source>
</reference>
<dbReference type="SUPFAM" id="SSF52980">
    <property type="entry name" value="Restriction endonuclease-like"/>
    <property type="match status" value="1"/>
</dbReference>
<dbReference type="PANTHER" id="PTHR34107">
    <property type="entry name" value="SLL0198 PROTEIN-RELATED"/>
    <property type="match status" value="1"/>
</dbReference>
<accession>A0A6J4V6X7</accession>
<dbReference type="PANTHER" id="PTHR34107:SF4">
    <property type="entry name" value="SLL1222 PROTEIN"/>
    <property type="match status" value="1"/>
</dbReference>